<feature type="non-terminal residue" evidence="14">
    <location>
        <position position="1964"/>
    </location>
</feature>
<dbReference type="FunFam" id="2.60.40.60:FF:000020">
    <property type="entry name" value="Dachsous cadherin-related 1b"/>
    <property type="match status" value="1"/>
</dbReference>
<dbReference type="PROSITE" id="PS00232">
    <property type="entry name" value="CADHERIN_1"/>
    <property type="match status" value="6"/>
</dbReference>
<evidence type="ECO:0000256" key="10">
    <source>
        <dbReference type="SAM" id="MobiDB-lite"/>
    </source>
</evidence>
<gene>
    <name evidence="14" type="primary">Cad89d</name>
    <name evidence="14" type="ORF">G6Z75_0010541</name>
</gene>
<keyword evidence="8 11" id="KW-0472">Membrane</keyword>
<evidence type="ECO:0000313" key="15">
    <source>
        <dbReference type="Proteomes" id="UP000667349"/>
    </source>
</evidence>
<feature type="domain" description="Cadherin" evidence="13">
    <location>
        <begin position="261"/>
        <end position="378"/>
    </location>
</feature>
<dbReference type="SMART" id="SM00112">
    <property type="entry name" value="CA"/>
    <property type="match status" value="12"/>
</dbReference>
<evidence type="ECO:0000256" key="6">
    <source>
        <dbReference type="ARBA" id="ARBA00022889"/>
    </source>
</evidence>
<feature type="compositionally biased region" description="Basic and acidic residues" evidence="10">
    <location>
        <begin position="1809"/>
        <end position="1828"/>
    </location>
</feature>
<dbReference type="EMBL" id="JAANHZ010000333">
    <property type="protein sequence ID" value="KAG5312254.1"/>
    <property type="molecule type" value="Genomic_DNA"/>
</dbReference>
<dbReference type="GO" id="GO:0005509">
    <property type="term" value="F:calcium ion binding"/>
    <property type="evidence" value="ECO:0007669"/>
    <property type="project" value="UniProtKB-UniRule"/>
</dbReference>
<feature type="signal peptide" evidence="12">
    <location>
        <begin position="1"/>
        <end position="34"/>
    </location>
</feature>
<feature type="compositionally biased region" description="Low complexity" evidence="10">
    <location>
        <begin position="1789"/>
        <end position="1804"/>
    </location>
</feature>
<reference evidence="14" key="1">
    <citation type="submission" date="2020-02" db="EMBL/GenBank/DDBJ databases">
        <title>Relaxed selection underlies rapid genomic changes in the transitions from sociality to social parasitism in ants.</title>
        <authorList>
            <person name="Bi X."/>
        </authorList>
    </citation>
    <scope>NUCLEOTIDE SEQUENCE</scope>
    <source>
        <strain evidence="14">BGI-DK2013a</strain>
        <tissue evidence="14">Whole body</tissue>
    </source>
</reference>
<feature type="domain" description="Cadherin" evidence="13">
    <location>
        <begin position="1317"/>
        <end position="1438"/>
    </location>
</feature>
<organism evidence="14 15">
    <name type="scientific">Acromyrmex insinuator</name>
    <dbReference type="NCBI Taxonomy" id="230686"/>
    <lineage>
        <taxon>Eukaryota</taxon>
        <taxon>Metazoa</taxon>
        <taxon>Ecdysozoa</taxon>
        <taxon>Arthropoda</taxon>
        <taxon>Hexapoda</taxon>
        <taxon>Insecta</taxon>
        <taxon>Pterygota</taxon>
        <taxon>Neoptera</taxon>
        <taxon>Endopterygota</taxon>
        <taxon>Hymenoptera</taxon>
        <taxon>Apocrita</taxon>
        <taxon>Aculeata</taxon>
        <taxon>Formicoidea</taxon>
        <taxon>Formicidae</taxon>
        <taxon>Myrmicinae</taxon>
        <taxon>Acromyrmex</taxon>
    </lineage>
</organism>
<evidence type="ECO:0000256" key="11">
    <source>
        <dbReference type="SAM" id="Phobius"/>
    </source>
</evidence>
<feature type="region of interest" description="Disordered" evidence="10">
    <location>
        <begin position="1789"/>
        <end position="1846"/>
    </location>
</feature>
<dbReference type="PRINTS" id="PR00205">
    <property type="entry name" value="CADHERIN"/>
</dbReference>
<feature type="non-terminal residue" evidence="14">
    <location>
        <position position="1"/>
    </location>
</feature>
<feature type="domain" description="Cadherin" evidence="13">
    <location>
        <begin position="41"/>
        <end position="150"/>
    </location>
</feature>
<dbReference type="PANTHER" id="PTHR24025">
    <property type="entry name" value="DESMOGLEIN FAMILY MEMBER"/>
    <property type="match status" value="1"/>
</dbReference>
<feature type="domain" description="Cadherin" evidence="13">
    <location>
        <begin position="151"/>
        <end position="260"/>
    </location>
</feature>
<name>A0A836EUH5_9HYME</name>
<evidence type="ECO:0000259" key="13">
    <source>
        <dbReference type="PROSITE" id="PS50268"/>
    </source>
</evidence>
<dbReference type="CDD" id="cd11304">
    <property type="entry name" value="Cadherin_repeat"/>
    <property type="match status" value="13"/>
</dbReference>
<keyword evidence="4" id="KW-0677">Repeat</keyword>
<dbReference type="Proteomes" id="UP000667349">
    <property type="component" value="Unassembled WGS sequence"/>
</dbReference>
<evidence type="ECO:0000256" key="8">
    <source>
        <dbReference type="ARBA" id="ARBA00023136"/>
    </source>
</evidence>
<evidence type="ECO:0000256" key="4">
    <source>
        <dbReference type="ARBA" id="ARBA00022737"/>
    </source>
</evidence>
<evidence type="ECO:0000256" key="3">
    <source>
        <dbReference type="ARBA" id="ARBA00022729"/>
    </source>
</evidence>
<dbReference type="InterPro" id="IPR050971">
    <property type="entry name" value="Cadherin-domain_protein"/>
</dbReference>
<comment type="subcellular location">
    <subcellularLocation>
        <location evidence="1">Cell membrane</location>
        <topology evidence="1">Single-pass type I membrane protein</topology>
    </subcellularLocation>
</comment>
<feature type="domain" description="Cadherin" evidence="13">
    <location>
        <begin position="811"/>
        <end position="919"/>
    </location>
</feature>
<comment type="caution">
    <text evidence="14">The sequence shown here is derived from an EMBL/GenBank/DDBJ whole genome shotgun (WGS) entry which is preliminary data.</text>
</comment>
<dbReference type="GO" id="GO:0005886">
    <property type="term" value="C:plasma membrane"/>
    <property type="evidence" value="ECO:0007669"/>
    <property type="project" value="UniProtKB-SubCell"/>
</dbReference>
<feature type="domain" description="Cadherin" evidence="13">
    <location>
        <begin position="746"/>
        <end position="810"/>
    </location>
</feature>
<dbReference type="GO" id="GO:0007156">
    <property type="term" value="P:homophilic cell adhesion via plasma membrane adhesion molecules"/>
    <property type="evidence" value="ECO:0007669"/>
    <property type="project" value="InterPro"/>
</dbReference>
<feature type="transmembrane region" description="Helical" evidence="11">
    <location>
        <begin position="1655"/>
        <end position="1678"/>
    </location>
</feature>
<evidence type="ECO:0000256" key="5">
    <source>
        <dbReference type="ARBA" id="ARBA00022837"/>
    </source>
</evidence>
<keyword evidence="2 11" id="KW-0812">Transmembrane</keyword>
<dbReference type="InterPro" id="IPR002126">
    <property type="entry name" value="Cadherin-like_dom"/>
</dbReference>
<evidence type="ECO:0000256" key="12">
    <source>
        <dbReference type="SAM" id="SignalP"/>
    </source>
</evidence>
<dbReference type="InterPro" id="IPR020894">
    <property type="entry name" value="Cadherin_CS"/>
</dbReference>
<evidence type="ECO:0000256" key="1">
    <source>
        <dbReference type="ARBA" id="ARBA00004251"/>
    </source>
</evidence>
<evidence type="ECO:0000256" key="2">
    <source>
        <dbReference type="ARBA" id="ARBA00022692"/>
    </source>
</evidence>
<keyword evidence="5 9" id="KW-0106">Calcium</keyword>
<protein>
    <submittedName>
        <fullName evidence="14">CAD89 protein</fullName>
    </submittedName>
</protein>
<dbReference type="InterPro" id="IPR015919">
    <property type="entry name" value="Cadherin-like_sf"/>
</dbReference>
<evidence type="ECO:0000256" key="7">
    <source>
        <dbReference type="ARBA" id="ARBA00022989"/>
    </source>
</evidence>
<keyword evidence="15" id="KW-1185">Reference proteome</keyword>
<feature type="region of interest" description="Disordered" evidence="10">
    <location>
        <begin position="931"/>
        <end position="964"/>
    </location>
</feature>
<feature type="domain" description="Cadherin" evidence="13">
    <location>
        <begin position="1074"/>
        <end position="1186"/>
    </location>
</feature>
<dbReference type="FunFam" id="2.60.40.60:FF:000092">
    <property type="entry name" value="Protocadherin 8"/>
    <property type="match status" value="1"/>
</dbReference>
<evidence type="ECO:0000256" key="9">
    <source>
        <dbReference type="PROSITE-ProRule" id="PRU00043"/>
    </source>
</evidence>
<accession>A0A836EUH5</accession>
<feature type="domain" description="Cadherin" evidence="13">
    <location>
        <begin position="1441"/>
        <end position="1559"/>
    </location>
</feature>
<dbReference type="FunFam" id="2.60.40.60:FF:000033">
    <property type="entry name" value="FAT atypical cadherin 1"/>
    <property type="match status" value="1"/>
</dbReference>
<dbReference type="GO" id="GO:0008104">
    <property type="term" value="P:intracellular protein localization"/>
    <property type="evidence" value="ECO:0007669"/>
    <property type="project" value="UniProtKB-ARBA"/>
</dbReference>
<feature type="domain" description="Cadherin" evidence="13">
    <location>
        <begin position="605"/>
        <end position="716"/>
    </location>
</feature>
<dbReference type="PROSITE" id="PS50268">
    <property type="entry name" value="CADHERIN_2"/>
    <property type="match status" value="13"/>
</dbReference>
<sequence>MSLRRRTSTFPPQHSWLITVVLLIFSVQVQRVTGCQFYPVGEYLKFVRVPENLETGTEILSLEAHPRNRLSITPVDKEEDAGFFAYKETNETHVSLILAQSLEDLVDAESPRNLLKFRVSCDFGSGDSLVSSHLSVTIYVEDINDHAPQFVDAPYHVTVDELTPVGVTIFRGIHALDGDKPNTPNSDVYYAIVKGNEQGKFSLESGHRTALILRKPVDYDSGDREFTLVITATDRGVPARSTNSTVKITVVDNDDLDPKFTQDIYKAKIYEFYPMPEYPIFTEINFTNPIHAADRDRDINVPVRYDIISGNERGFFHLDPKNGSLFLKRAIDLDAEQSLPGNTFNLQVHASQVDNPLKMTVARVEVEVLDLNDNLPQFEVDLYNISIVENLPNGFSVLQVIARDKDQGENGEFDYQLEDLSGAFSVDPRSGWLTVKDQTILDREKRDHLKMKVYAVEHRPSVVVTGDGSKGSSVDVEITLLDANDNNPIFVPGNLYELVARSDVKVGTVLGQVHAVDDDLGPNGLVRYRLQKPGNSTLRKPPFLVNESTGLITVSESPILEGRHAIFVEAADQPANPSERRFSLAVVTVDVFRADGPNSWEPDFVGAPYEFWVGANVPVGTSVGQIRVNDAVKTNDLIYDLLHGYEEGVPFAVEERSGTITVVEEIERFDRSMYDFEAIVSDERELTLITNVSIHVVDPNDNRGIFTKGTTTAPLIFHVKENVPGALIGQVLPYNGTTAAMSGTQFLIVNQQDVPDIAIMDDGSLYAPQGLDREARENYSITVIAESLRGVGVFQVRIIVDDENDHAPEFTLSAYEGRIMENSPAGTEVTLTNPIAASDKDEGENRDFTFALQGDGSSQFRIDPIMGQVYFEGIDDSVLDRETRANYEFQVIATDRGGLQSESTLRITVLDENDNPPKFIRMVVLPDQGVRVSYNPSDDTSSEKDEIEDVEAQPENSDSERRSPLLLVPENTTIGVPIIRLLADDKDEGANAAITYSLGNETTSSGARSRRYDATSRRYFHLDPRTGEISVARSLPPEKNIRLFVLARDSDGLTDNITVRIHVTDVNDHAPVFDKSWYTFDVAEGTYSNYAIGTVQALDADFGENANLSYELITSHEDSKQVNNASRSFEVDPYQGVIQVSGTLDRERAMTHRLLVIARDQGSPSLSSSVEVEINVLDVNDNAPMFHGYDELEEGDQLPVYRVSVLENSPIGTQIAKVYANDSDFAGNGNGLILFDLSYEDHADKQYFAVDSKEGIITTIAKLDYETKSNHRLIITASDLGSPISLTSSAVVLVTVLNVDDDDEEADNEVHKMPTFRHRYYEVEVDENASVPLLIAQLDLTDDRHGDYIRYSVVADGSDGRDHFSIDPKNGSLYLTTEIDREVRDRYEVKVRVDRLKLGRGMPVMIYPVVGERLNGLAPNEARVVVRVKDVNDNAPRFKTKDKPILAVIPTTAHYGYEVVKVEAEDPDLGINGEIRYQILGREDAPRFAIDPLSGQVRSVASFGRDAGRVFGFDVKATDRQGAENGRSSITNVFVYVLDDQKQVVMVVGRKPIEIEPELENITIALQNVTGLDVRVRKLEPHIEKNLIDAASTDVYLYAIDPHLNVMIDMETLHSVFNTKKADIKRELDEYRVLEIAGNAPRRGSQRYLLSALEVGVVVLACVVFVGALVTALCITCVRRNKRRRRRDKAMFSTVGPVGFALTDPAGTLQKPPLFPTFVDGLHYDPEPFCTEMSRRQSMCEHGNCVRFHTMGGGGKHAVRSTGTLKGLEASATSLHSSGQDSGIVARTSCRCSHSSSPSSGESSNGYEDSLKSLQRRERCNDVSRGSHETSSVVGRRATAAKRRQRFHSFSNAESVYTHEMTLQREQQQQQQQQQQHCCIGTAKRQKAEHRRAHSEAENNITETVIHEHPGTEISLVGSLPNTSTMHGRSIWNQPHALLAVSICKKRRSFQGAPRYSGYFYSII</sequence>
<dbReference type="PANTHER" id="PTHR24025:SF23">
    <property type="entry name" value="NEURAL-CADHERIN"/>
    <property type="match status" value="1"/>
</dbReference>
<dbReference type="Gene3D" id="2.60.40.60">
    <property type="entry name" value="Cadherins"/>
    <property type="match status" value="13"/>
</dbReference>
<evidence type="ECO:0000313" key="14">
    <source>
        <dbReference type="EMBL" id="KAG5312254.1"/>
    </source>
</evidence>
<feature type="domain" description="Cadherin" evidence="13">
    <location>
        <begin position="968"/>
        <end position="1073"/>
    </location>
</feature>
<feature type="domain" description="Cadherin" evidence="13">
    <location>
        <begin position="1197"/>
        <end position="1316"/>
    </location>
</feature>
<feature type="domain" description="Cadherin" evidence="13">
    <location>
        <begin position="492"/>
        <end position="604"/>
    </location>
</feature>
<dbReference type="GO" id="GO:0001736">
    <property type="term" value="P:establishment of planar polarity"/>
    <property type="evidence" value="ECO:0007669"/>
    <property type="project" value="UniProtKB-ARBA"/>
</dbReference>
<dbReference type="SUPFAM" id="SSF49313">
    <property type="entry name" value="Cadherin-like"/>
    <property type="match status" value="12"/>
</dbReference>
<keyword evidence="6" id="KW-0130">Cell adhesion</keyword>
<proteinExistence type="predicted"/>
<dbReference type="GO" id="GO:0007163">
    <property type="term" value="P:establishment or maintenance of cell polarity"/>
    <property type="evidence" value="ECO:0007669"/>
    <property type="project" value="UniProtKB-ARBA"/>
</dbReference>
<dbReference type="GO" id="GO:0005911">
    <property type="term" value="C:cell-cell junction"/>
    <property type="evidence" value="ECO:0007669"/>
    <property type="project" value="TreeGrafter"/>
</dbReference>
<dbReference type="Pfam" id="PF00028">
    <property type="entry name" value="Cadherin"/>
    <property type="match status" value="10"/>
</dbReference>
<keyword evidence="3 12" id="KW-0732">Signal</keyword>
<feature type="chain" id="PRO_5032439804" evidence="12">
    <location>
        <begin position="35"/>
        <end position="1964"/>
    </location>
</feature>
<feature type="domain" description="Cadherin" evidence="13">
    <location>
        <begin position="379"/>
        <end position="490"/>
    </location>
</feature>
<keyword evidence="7 11" id="KW-1133">Transmembrane helix</keyword>
<dbReference type="FunFam" id="2.60.40.60:FF:000266">
    <property type="entry name" value="Cadherin 23"/>
    <property type="match status" value="1"/>
</dbReference>